<comment type="pathway">
    <text evidence="4">Carotenoid biosynthesis; phytoene biosynthesis; all-trans-phytoene from geranylgeranyl diphosphate: step 1/1.</text>
</comment>
<evidence type="ECO:0000313" key="20">
    <source>
        <dbReference type="EMBL" id="AIC07009.1"/>
    </source>
</evidence>
<dbReference type="Gene3D" id="1.10.600.10">
    <property type="entry name" value="Farnesyl Diphosphate Synthase"/>
    <property type="match status" value="1"/>
</dbReference>
<evidence type="ECO:0000256" key="16">
    <source>
        <dbReference type="ARBA" id="ARBA00023268"/>
    </source>
</evidence>
<dbReference type="InterPro" id="IPR019845">
    <property type="entry name" value="Squalene/phytoene_synthase_CS"/>
</dbReference>
<dbReference type="SUPFAM" id="SSF48576">
    <property type="entry name" value="Terpenoid synthases"/>
    <property type="match status" value="1"/>
</dbReference>
<evidence type="ECO:0000256" key="18">
    <source>
        <dbReference type="ARBA" id="ARBA00029335"/>
    </source>
</evidence>
<dbReference type="PANTHER" id="PTHR31480">
    <property type="entry name" value="BIFUNCTIONAL LYCOPENE CYCLASE/PHYTOENE SYNTHASE"/>
    <property type="match status" value="1"/>
</dbReference>
<evidence type="ECO:0000256" key="9">
    <source>
        <dbReference type="ARBA" id="ARBA00018909"/>
    </source>
</evidence>
<comment type="catalytic activity">
    <reaction evidence="17">
        <text>gamma-carotene = all-trans-beta-carotene</text>
        <dbReference type="Rhea" id="RHEA:32239"/>
        <dbReference type="ChEBI" id="CHEBI:17579"/>
        <dbReference type="ChEBI" id="CHEBI:27740"/>
        <dbReference type="EC" id="5.5.1.19"/>
    </reaction>
</comment>
<comment type="similarity">
    <text evidence="5">In the N-terminal section; belongs to the lycopene beta-cyclase family.</text>
</comment>
<evidence type="ECO:0000256" key="7">
    <source>
        <dbReference type="ARBA" id="ARBA00012242"/>
    </source>
</evidence>
<protein>
    <recommendedName>
        <fullName evidence="9">Bifunctional lycopene cyclase/phytoene synthase</fullName>
        <ecNumber evidence="8">2.5.1.32</ecNumber>
        <ecNumber evidence="7">5.5.1.19</ecNumber>
    </recommendedName>
</protein>
<evidence type="ECO:0000256" key="13">
    <source>
        <dbReference type="ARBA" id="ARBA00022989"/>
    </source>
</evidence>
<dbReference type="UniPathway" id="UPA00799">
    <property type="reaction ID" value="UER00773"/>
</dbReference>
<dbReference type="GO" id="GO:0016872">
    <property type="term" value="F:intramolecular lyase activity"/>
    <property type="evidence" value="ECO:0007669"/>
    <property type="project" value="InterPro"/>
</dbReference>
<dbReference type="GO" id="GO:0004311">
    <property type="term" value="F:geranylgeranyl diphosphate synthase activity"/>
    <property type="evidence" value="ECO:0007669"/>
    <property type="project" value="InterPro"/>
</dbReference>
<evidence type="ECO:0000256" key="14">
    <source>
        <dbReference type="ARBA" id="ARBA00023136"/>
    </source>
</evidence>
<dbReference type="EC" id="5.5.1.19" evidence="7"/>
<dbReference type="Pfam" id="PF00494">
    <property type="entry name" value="SQS_PSY"/>
    <property type="match status" value="1"/>
</dbReference>
<feature type="transmembrane region" description="Helical" evidence="19">
    <location>
        <begin position="110"/>
        <end position="130"/>
    </location>
</feature>
<evidence type="ECO:0000256" key="8">
    <source>
        <dbReference type="ARBA" id="ARBA00012396"/>
    </source>
</evidence>
<keyword evidence="15" id="KW-0413">Isomerase</keyword>
<comment type="pathway">
    <text evidence="3">Carotenoid biosynthesis; beta-carotene biosynthesis.</text>
</comment>
<evidence type="ECO:0000256" key="12">
    <source>
        <dbReference type="ARBA" id="ARBA00022746"/>
    </source>
</evidence>
<evidence type="ECO:0000256" key="15">
    <source>
        <dbReference type="ARBA" id="ARBA00023235"/>
    </source>
</evidence>
<dbReference type="SFLD" id="SFLDS00005">
    <property type="entry name" value="Isoprenoid_Synthase_Type_I"/>
    <property type="match status" value="1"/>
</dbReference>
<keyword evidence="14 19" id="KW-0472">Membrane</keyword>
<comment type="catalytic activity">
    <reaction evidence="1">
        <text>2 (2E,6E,10E)-geranylgeranyl diphosphate = 15-cis-phytoene + 2 diphosphate</text>
        <dbReference type="Rhea" id="RHEA:34475"/>
        <dbReference type="ChEBI" id="CHEBI:27787"/>
        <dbReference type="ChEBI" id="CHEBI:33019"/>
        <dbReference type="ChEBI" id="CHEBI:58756"/>
        <dbReference type="EC" id="2.5.1.32"/>
    </reaction>
</comment>
<dbReference type="NCBIfam" id="TIGR03462">
    <property type="entry name" value="CarR_dom_SF"/>
    <property type="match status" value="2"/>
</dbReference>
<keyword evidence="13 19" id="KW-1133">Transmembrane helix</keyword>
<dbReference type="InterPro" id="IPR044843">
    <property type="entry name" value="Trans_IPPS_bact-type"/>
</dbReference>
<evidence type="ECO:0000256" key="11">
    <source>
        <dbReference type="ARBA" id="ARBA00022692"/>
    </source>
</evidence>
<evidence type="ECO:0000256" key="17">
    <source>
        <dbReference type="ARBA" id="ARBA00029313"/>
    </source>
</evidence>
<dbReference type="GO" id="GO:0051996">
    <property type="term" value="F:squalene synthase [NAD(P)H] activity"/>
    <property type="evidence" value="ECO:0007669"/>
    <property type="project" value="InterPro"/>
</dbReference>
<feature type="transmembrane region" description="Helical" evidence="19">
    <location>
        <begin position="197"/>
        <end position="216"/>
    </location>
</feature>
<feature type="transmembrane region" description="Helical" evidence="19">
    <location>
        <begin position="39"/>
        <end position="59"/>
    </location>
</feature>
<feature type="transmembrane region" description="Helical" evidence="19">
    <location>
        <begin position="222"/>
        <end position="242"/>
    </location>
</feature>
<dbReference type="GO" id="GO:0045436">
    <property type="term" value="F:lycopene beta cyclase activity"/>
    <property type="evidence" value="ECO:0007669"/>
    <property type="project" value="UniProtKB-ARBA"/>
</dbReference>
<keyword evidence="16" id="KW-0511">Multifunctional enzyme</keyword>
<reference evidence="20" key="1">
    <citation type="journal article" date="2014" name="Curr. Biol.">
        <title>A rhodopsin-guanylyl cyclase gene fusion functions in visual perception in a fungus.</title>
        <authorList>
            <person name="Avelar G.M."/>
            <person name="Schumacher R.I."/>
            <person name="Zaini P.A."/>
            <person name="Leonard G."/>
            <person name="Richards T.A."/>
            <person name="Gomes S.L."/>
        </authorList>
    </citation>
    <scope>NUCLEOTIDE SEQUENCE</scope>
</reference>
<dbReference type="SFLD" id="SFLDG01018">
    <property type="entry name" value="Squalene/Phytoene_Synthase_Lik"/>
    <property type="match status" value="1"/>
</dbReference>
<dbReference type="EC" id="2.5.1.32" evidence="8"/>
<evidence type="ECO:0000256" key="2">
    <source>
        <dbReference type="ARBA" id="ARBA00004141"/>
    </source>
</evidence>
<evidence type="ECO:0000256" key="5">
    <source>
        <dbReference type="ARBA" id="ARBA00008247"/>
    </source>
</evidence>
<comment type="subcellular location">
    <subcellularLocation>
        <location evidence="2">Membrane</location>
        <topology evidence="2">Multi-pass membrane protein</topology>
    </subcellularLocation>
</comment>
<dbReference type="PROSITE" id="PS01044">
    <property type="entry name" value="SQUALEN_PHYTOEN_SYN_1"/>
    <property type="match status" value="1"/>
</dbReference>
<keyword evidence="12" id="KW-0125">Carotenoid biosynthesis</keyword>
<evidence type="ECO:0000256" key="6">
    <source>
        <dbReference type="ARBA" id="ARBA00008406"/>
    </source>
</evidence>
<dbReference type="CDD" id="cd00683">
    <property type="entry name" value="Trans_IPPS_HH"/>
    <property type="match status" value="1"/>
</dbReference>
<comment type="catalytic activity">
    <reaction evidence="18">
        <text>all-trans-lycopene = gamma-carotene</text>
        <dbReference type="Rhea" id="RHEA:32219"/>
        <dbReference type="ChEBI" id="CHEBI:15948"/>
        <dbReference type="ChEBI" id="CHEBI:27740"/>
        <dbReference type="EC" id="5.5.1.19"/>
    </reaction>
</comment>
<evidence type="ECO:0000256" key="1">
    <source>
        <dbReference type="ARBA" id="ARBA00001805"/>
    </source>
</evidence>
<organism evidence="20">
    <name type="scientific">Blastocladiella emersonii</name>
    <name type="common">Aquatic fungus</name>
    <dbReference type="NCBI Taxonomy" id="4808"/>
    <lineage>
        <taxon>Eukaryota</taxon>
        <taxon>Fungi</taxon>
        <taxon>Fungi incertae sedis</taxon>
        <taxon>Blastocladiomycota</taxon>
        <taxon>Blastocladiomycetes</taxon>
        <taxon>Blastocladiales</taxon>
        <taxon>Blastocladiaceae</taxon>
        <taxon>Blastocladiella</taxon>
    </lineage>
</organism>
<dbReference type="InterPro" id="IPR002060">
    <property type="entry name" value="Squ/phyt_synthse"/>
</dbReference>
<feature type="transmembrane region" description="Helical" evidence="19">
    <location>
        <begin position="298"/>
        <end position="315"/>
    </location>
</feature>
<name>A0A060GVE0_BLAEM</name>
<sequence length="711" mass="77240">MDALASLLPPPPTAAGGMPVVITAEGQVTGVPAMTYMQVHQYITLPILATLAVVARPFLHRMDLIKLAFLATVAFAYTTPWDNWIIAQGAWGYCPTCVVATVGYVPVEEYMFFVIQAVSAGILATLVFLSGPSPLHVLARVTFAARGRVLPEPSGRGCEHASLLAHVASDRPILSSKGQIAAPATSDNVAARSWTRILGVAFLSMVLAVAATQWLAIGARTFYLGAILVWAVPVLIMLWWIAGPFIWAQRRRAAVAIAIPTLYLCAVDWYALGAGAWSIMPATTVGIHFFGHLPLEEALFFFVTNVLLVFGLLTCDRTFAIMKLQGTLAASKSWPWSAQLREWVRCTLLADYAACPTQDPAWLGDLLVATELIRNGSRSFHLASKLYPWDLRTDVHAIYAFCRVTDDIADAETMSRESRRRKLDVIEKLLRASFEEDPKVFGAADSDVAKPATRSEPIHVDWSTVPDLTALQQSACRSLVRVHRQTGLPLAPVLDLLRGYRWDLDQRPVTSVDDVIEYSRYVAGTVGEMSTHLMMAAATGSRTWPNVLAQATSRAPASVAKDVLGPAIEMGVGLQLLNIARDMVTDARLGRVYVPPDFFPKRNSFSRAALVDRMAQNDLTPVDHAVLHAAAMDLVSLANSYLTRAENAGVNRLPRAFRGPVRVASAVYAQIGDALRAAAASGAPYPERVVVSSAAKLWAVVKIMYLSPTVA</sequence>
<dbReference type="InterPro" id="IPR017825">
    <property type="entry name" value="Lycopene_cyclase_dom"/>
</dbReference>
<dbReference type="UniPathway" id="UPA00802"/>
<dbReference type="InterPro" id="IPR033904">
    <property type="entry name" value="Trans_IPPS_HH"/>
</dbReference>
<evidence type="ECO:0000256" key="3">
    <source>
        <dbReference type="ARBA" id="ARBA00005089"/>
    </source>
</evidence>
<evidence type="ECO:0000256" key="19">
    <source>
        <dbReference type="SAM" id="Phobius"/>
    </source>
</evidence>
<dbReference type="AlphaFoldDB" id="A0A060GVE0"/>
<dbReference type="SFLD" id="SFLDG01212">
    <property type="entry name" value="Phytoene_synthase_like"/>
    <property type="match status" value="1"/>
</dbReference>
<proteinExistence type="inferred from homology"/>
<dbReference type="GO" id="GO:0016117">
    <property type="term" value="P:carotenoid biosynthetic process"/>
    <property type="evidence" value="ECO:0007669"/>
    <property type="project" value="UniProtKB-KW"/>
</dbReference>
<dbReference type="EMBL" id="KJ468785">
    <property type="protein sequence ID" value="AIC07009.1"/>
    <property type="molecule type" value="Genomic_DNA"/>
</dbReference>
<accession>A0A060GVE0</accession>
<evidence type="ECO:0000256" key="4">
    <source>
        <dbReference type="ARBA" id="ARBA00005172"/>
    </source>
</evidence>
<evidence type="ECO:0000256" key="10">
    <source>
        <dbReference type="ARBA" id="ARBA00022679"/>
    </source>
</evidence>
<feature type="transmembrane region" description="Helical" evidence="19">
    <location>
        <begin position="254"/>
        <end position="278"/>
    </location>
</feature>
<comment type="similarity">
    <text evidence="6">In the C-terminal section; belongs to the phytoene/squalene synthase family.</text>
</comment>
<dbReference type="PROSITE" id="PS01045">
    <property type="entry name" value="SQUALEN_PHYTOEN_SYN_2"/>
    <property type="match status" value="1"/>
</dbReference>
<dbReference type="InterPro" id="IPR008949">
    <property type="entry name" value="Isoprenoid_synthase_dom_sf"/>
</dbReference>
<keyword evidence="10" id="KW-0808">Transferase</keyword>
<dbReference type="GO" id="GO:0016020">
    <property type="term" value="C:membrane"/>
    <property type="evidence" value="ECO:0007669"/>
    <property type="project" value="UniProtKB-SubCell"/>
</dbReference>
<keyword evidence="11 19" id="KW-0812">Transmembrane</keyword>